<comment type="caution">
    <text evidence="2">The sequence shown here is derived from an EMBL/GenBank/DDBJ whole genome shotgun (WGS) entry which is preliminary data.</text>
</comment>
<feature type="transmembrane region" description="Helical" evidence="1">
    <location>
        <begin position="40"/>
        <end position="63"/>
    </location>
</feature>
<feature type="transmembrane region" description="Helical" evidence="1">
    <location>
        <begin position="7"/>
        <end position="28"/>
    </location>
</feature>
<keyword evidence="1" id="KW-1133">Transmembrane helix</keyword>
<keyword evidence="1" id="KW-0472">Membrane</keyword>
<accession>A0A6L6WB95</accession>
<dbReference type="Proteomes" id="UP000478892">
    <property type="component" value="Unassembled WGS sequence"/>
</dbReference>
<keyword evidence="3" id="KW-1185">Reference proteome</keyword>
<reference evidence="2 3" key="1">
    <citation type="submission" date="2019-12" db="EMBL/GenBank/DDBJ databases">
        <authorList>
            <person name="Zhang Y.-J."/>
        </authorList>
    </citation>
    <scope>NUCLEOTIDE SEQUENCE [LARGE SCALE GENOMIC DNA]</scope>
    <source>
        <strain evidence="2 3">CY05</strain>
    </source>
</reference>
<keyword evidence="1" id="KW-0812">Transmembrane</keyword>
<proteinExistence type="predicted"/>
<feature type="transmembrane region" description="Helical" evidence="1">
    <location>
        <begin position="70"/>
        <end position="89"/>
    </location>
</feature>
<name>A0A6L6WB95_9RHOB</name>
<protein>
    <submittedName>
        <fullName evidence="2">Uncharacterized protein</fullName>
    </submittedName>
</protein>
<evidence type="ECO:0000256" key="1">
    <source>
        <dbReference type="SAM" id="Phobius"/>
    </source>
</evidence>
<evidence type="ECO:0000313" key="3">
    <source>
        <dbReference type="Proteomes" id="UP000478892"/>
    </source>
</evidence>
<organism evidence="2 3">
    <name type="scientific">Parasedimentitalea huanghaiensis</name>
    <dbReference type="NCBI Taxonomy" id="2682100"/>
    <lineage>
        <taxon>Bacteria</taxon>
        <taxon>Pseudomonadati</taxon>
        <taxon>Pseudomonadota</taxon>
        <taxon>Alphaproteobacteria</taxon>
        <taxon>Rhodobacterales</taxon>
        <taxon>Paracoccaceae</taxon>
        <taxon>Parasedimentitalea</taxon>
    </lineage>
</organism>
<dbReference type="RefSeq" id="WP_157020818.1">
    <property type="nucleotide sequence ID" value="NZ_WQLV01000001.1"/>
</dbReference>
<sequence length="148" mass="16433">MKILVGVFVYFSFSIILWVSTEVYFYYIAVASSTRGLTSALLDALVLVILVSIARTVLCFLFVKPGYHTTYFVAAAIWTIGWFLLKIGMPRGAGFQFFAYGQTLIENGEITESGCAIYLAILLSRITTILVTFFGATLASSYFVRNTQ</sequence>
<gene>
    <name evidence="2" type="ORF">GO984_01530</name>
</gene>
<evidence type="ECO:0000313" key="2">
    <source>
        <dbReference type="EMBL" id="MVO14481.1"/>
    </source>
</evidence>
<dbReference type="AlphaFoldDB" id="A0A6L6WB95"/>
<dbReference type="EMBL" id="WQLV01000001">
    <property type="protein sequence ID" value="MVO14481.1"/>
    <property type="molecule type" value="Genomic_DNA"/>
</dbReference>
<feature type="transmembrane region" description="Helical" evidence="1">
    <location>
        <begin position="116"/>
        <end position="144"/>
    </location>
</feature>